<dbReference type="NCBIfam" id="TIGR00632">
    <property type="entry name" value="vsr"/>
    <property type="match status" value="1"/>
</dbReference>
<proteinExistence type="inferred from homology"/>
<accession>A0A3M2M2V0</accession>
<dbReference type="Gene3D" id="3.40.960.10">
    <property type="entry name" value="VSR Endonuclease"/>
    <property type="match status" value="1"/>
</dbReference>
<dbReference type="InterPro" id="IPR004603">
    <property type="entry name" value="DNA_mismatch_endonuc_vsr"/>
</dbReference>
<evidence type="ECO:0000313" key="9">
    <source>
        <dbReference type="Proteomes" id="UP000278673"/>
    </source>
</evidence>
<organism evidence="8 9">
    <name type="scientific">Streptomyces triticirhizae</name>
    <dbReference type="NCBI Taxonomy" id="2483353"/>
    <lineage>
        <taxon>Bacteria</taxon>
        <taxon>Bacillati</taxon>
        <taxon>Actinomycetota</taxon>
        <taxon>Actinomycetes</taxon>
        <taxon>Kitasatosporales</taxon>
        <taxon>Streptomycetaceae</taxon>
        <taxon>Streptomyces</taxon>
    </lineage>
</organism>
<evidence type="ECO:0000256" key="7">
    <source>
        <dbReference type="SAM" id="MobiDB-lite"/>
    </source>
</evidence>
<dbReference type="InterPro" id="IPR011335">
    <property type="entry name" value="Restrct_endonuc-II-like"/>
</dbReference>
<dbReference type="AlphaFoldDB" id="A0A3M2M2V0"/>
<evidence type="ECO:0000256" key="5">
    <source>
        <dbReference type="ARBA" id="ARBA00023204"/>
    </source>
</evidence>
<feature type="compositionally biased region" description="Basic and acidic residues" evidence="7">
    <location>
        <begin position="1"/>
        <end position="12"/>
    </location>
</feature>
<dbReference type="Pfam" id="PF03852">
    <property type="entry name" value="Vsr"/>
    <property type="match status" value="1"/>
</dbReference>
<evidence type="ECO:0000256" key="3">
    <source>
        <dbReference type="ARBA" id="ARBA00022763"/>
    </source>
</evidence>
<feature type="region of interest" description="Disordered" evidence="7">
    <location>
        <begin position="1"/>
        <end position="24"/>
    </location>
</feature>
<keyword evidence="4" id="KW-0378">Hydrolase</keyword>
<keyword evidence="2 8" id="KW-0255">Endonuclease</keyword>
<protein>
    <submittedName>
        <fullName evidence="8">Very short patch repair endonuclease</fullName>
    </submittedName>
</protein>
<dbReference type="CDD" id="cd00221">
    <property type="entry name" value="Vsr"/>
    <property type="match status" value="1"/>
</dbReference>
<keyword evidence="9" id="KW-1185">Reference proteome</keyword>
<dbReference type="GO" id="GO:0016787">
    <property type="term" value="F:hydrolase activity"/>
    <property type="evidence" value="ECO:0007669"/>
    <property type="project" value="UniProtKB-KW"/>
</dbReference>
<evidence type="ECO:0000256" key="6">
    <source>
        <dbReference type="ARBA" id="ARBA00029466"/>
    </source>
</evidence>
<evidence type="ECO:0000256" key="4">
    <source>
        <dbReference type="ARBA" id="ARBA00022801"/>
    </source>
</evidence>
<keyword evidence="3" id="KW-0227">DNA damage</keyword>
<evidence type="ECO:0000313" key="8">
    <source>
        <dbReference type="EMBL" id="RMI43886.1"/>
    </source>
</evidence>
<name>A0A3M2M2V0_9ACTN</name>
<comment type="similarity">
    <text evidence="6">Belongs to the Vsr family.</text>
</comment>
<keyword evidence="5" id="KW-0234">DNA repair</keyword>
<comment type="caution">
    <text evidence="8">The sequence shown here is derived from an EMBL/GenBank/DDBJ whole genome shotgun (WGS) entry which is preliminary data.</text>
</comment>
<dbReference type="SUPFAM" id="SSF52980">
    <property type="entry name" value="Restriction endonuclease-like"/>
    <property type="match status" value="1"/>
</dbReference>
<evidence type="ECO:0000256" key="2">
    <source>
        <dbReference type="ARBA" id="ARBA00022759"/>
    </source>
</evidence>
<sequence length="235" mass="26732">MSVRARSAEQDRAAGGSRNRAVRTGEGRFARGSIALRLYGKRRRVHAYLRWSQDGRTRERHVGEVDEGTRAANLRAAWALAHAAGLAASETLPSDSGASSPESRAVMRANRGRDTKPELLLRSLLHQRGLRYRVSIRPLPDLRRTADVVFPKARVAVFVDGCFWHGCPEHHRPATKRAEFWREKIEGNRARDAETSRLLLERGWRVVRAWEHEDLSRVAERIDLLVRARRPVKEG</sequence>
<dbReference type="EMBL" id="RFFJ01000020">
    <property type="protein sequence ID" value="RMI43886.1"/>
    <property type="molecule type" value="Genomic_DNA"/>
</dbReference>
<keyword evidence="1" id="KW-0540">Nuclease</keyword>
<evidence type="ECO:0000256" key="1">
    <source>
        <dbReference type="ARBA" id="ARBA00022722"/>
    </source>
</evidence>
<dbReference type="Proteomes" id="UP000278673">
    <property type="component" value="Unassembled WGS sequence"/>
</dbReference>
<dbReference type="GO" id="GO:0004519">
    <property type="term" value="F:endonuclease activity"/>
    <property type="evidence" value="ECO:0007669"/>
    <property type="project" value="UniProtKB-KW"/>
</dbReference>
<gene>
    <name evidence="8" type="ORF">EBN88_06430</name>
</gene>
<dbReference type="GO" id="GO:0006298">
    <property type="term" value="P:mismatch repair"/>
    <property type="evidence" value="ECO:0007669"/>
    <property type="project" value="InterPro"/>
</dbReference>
<reference evidence="8 9" key="1">
    <citation type="submission" date="2018-10" db="EMBL/GenBank/DDBJ databases">
        <title>Isolation, diversity and antifungal activity of actinobacteria from wheat.</title>
        <authorList>
            <person name="Han C."/>
        </authorList>
    </citation>
    <scope>NUCLEOTIDE SEQUENCE [LARGE SCALE GENOMIC DNA]</scope>
    <source>
        <strain evidence="8 9">NEAU-YY642</strain>
    </source>
</reference>